<name>A0ABV6Z083_UNCC1</name>
<dbReference type="Proteomes" id="UP001594351">
    <property type="component" value="Unassembled WGS sequence"/>
</dbReference>
<gene>
    <name evidence="1" type="ORF">ACFL27_16820</name>
</gene>
<protein>
    <submittedName>
        <fullName evidence="1">Uncharacterized protein</fullName>
    </submittedName>
</protein>
<accession>A0ABV6Z083</accession>
<evidence type="ECO:0000313" key="2">
    <source>
        <dbReference type="Proteomes" id="UP001594351"/>
    </source>
</evidence>
<evidence type="ECO:0000313" key="1">
    <source>
        <dbReference type="EMBL" id="MFC1851856.1"/>
    </source>
</evidence>
<organism evidence="1 2">
    <name type="scientific">candidate division CSSED10-310 bacterium</name>
    <dbReference type="NCBI Taxonomy" id="2855610"/>
    <lineage>
        <taxon>Bacteria</taxon>
        <taxon>Bacteria division CSSED10-310</taxon>
    </lineage>
</organism>
<feature type="non-terminal residue" evidence="1">
    <location>
        <position position="1"/>
    </location>
</feature>
<keyword evidence="2" id="KW-1185">Reference proteome</keyword>
<reference evidence="1 2" key="1">
    <citation type="submission" date="2024-09" db="EMBL/GenBank/DDBJ databases">
        <title>Laminarin stimulates single cell rates of sulfate reduction while oxygen inhibits transcriptomic activity in coastal marine sediment.</title>
        <authorList>
            <person name="Lindsay M."/>
            <person name="Orcutt B."/>
            <person name="Emerson D."/>
            <person name="Stepanauskas R."/>
            <person name="D'Angelo T."/>
        </authorList>
    </citation>
    <scope>NUCLEOTIDE SEQUENCE [LARGE SCALE GENOMIC DNA]</scope>
    <source>
        <strain evidence="1">SAG AM-311-K15</strain>
    </source>
</reference>
<sequence>CKFHSVGQQIDNNSHQFLMIGISILLLNRKIPESGRMSSHHVFFWEEFLPEEDMMANFQFPTS</sequence>
<dbReference type="EMBL" id="JBHPBY010000233">
    <property type="protein sequence ID" value="MFC1851856.1"/>
    <property type="molecule type" value="Genomic_DNA"/>
</dbReference>
<proteinExistence type="predicted"/>
<comment type="caution">
    <text evidence="1">The sequence shown here is derived from an EMBL/GenBank/DDBJ whole genome shotgun (WGS) entry which is preliminary data.</text>
</comment>